<sequence length="138" mass="15898">MKEKMDPGSINALSEYRLERAKETLMEAKTLIDNSFFNAAVNRLYYACYYAVIALLVKQGIAARTHAGVKQMFGLHFVVEKKVSPRLGRFYNQLFNDRITGDYDDFVRYDRDMAEEILPLAEEFISVVKTLINTKEKG</sequence>
<reference evidence="3 4" key="1">
    <citation type="submission" date="2018-05" db="EMBL/GenBank/DDBJ databases">
        <title>Marinilabilia rubrum sp. nov., isolated from saltern sediment.</title>
        <authorList>
            <person name="Zhang R."/>
        </authorList>
    </citation>
    <scope>NUCLEOTIDE SEQUENCE [LARGE SCALE GENOMIC DNA]</scope>
    <source>
        <strain evidence="3 4">WTE16</strain>
    </source>
</reference>
<dbReference type="PANTHER" id="PTHR36565">
    <property type="entry name" value="UPF0332 PROTEIN TM_1000"/>
    <property type="match status" value="1"/>
</dbReference>
<dbReference type="SUPFAM" id="SSF81593">
    <property type="entry name" value="Nucleotidyltransferase substrate binding subunit/domain"/>
    <property type="match status" value="1"/>
</dbReference>
<dbReference type="RefSeq" id="WP_109265898.1">
    <property type="nucleotide sequence ID" value="NZ_QEWP01000021.1"/>
</dbReference>
<evidence type="ECO:0000256" key="1">
    <source>
        <dbReference type="ARBA" id="ARBA00038248"/>
    </source>
</evidence>
<evidence type="ECO:0000313" key="3">
    <source>
        <dbReference type="EMBL" id="PWD97995.1"/>
    </source>
</evidence>
<dbReference type="Proteomes" id="UP000244956">
    <property type="component" value="Unassembled WGS sequence"/>
</dbReference>
<name>A0A2U2B4K8_9BACT</name>
<dbReference type="OrthoDB" id="1494057at2"/>
<feature type="domain" description="HEPN" evidence="2">
    <location>
        <begin position="15"/>
        <end position="129"/>
    </location>
</feature>
<accession>A0A2U2B4K8</accession>
<dbReference type="InterPro" id="IPR052226">
    <property type="entry name" value="UPF0332_toxin"/>
</dbReference>
<dbReference type="PANTHER" id="PTHR36565:SF1">
    <property type="entry name" value="UPF0332 PROTEIN TM_1000"/>
    <property type="match status" value="1"/>
</dbReference>
<gene>
    <name evidence="3" type="ORF">DDZ16_18155</name>
</gene>
<comment type="similarity">
    <text evidence="1">Belongs to the UPF0332 family.</text>
</comment>
<dbReference type="Gene3D" id="1.20.120.330">
    <property type="entry name" value="Nucleotidyltransferases domain 2"/>
    <property type="match status" value="1"/>
</dbReference>
<dbReference type="EMBL" id="QEWP01000021">
    <property type="protein sequence ID" value="PWD97995.1"/>
    <property type="molecule type" value="Genomic_DNA"/>
</dbReference>
<dbReference type="InterPro" id="IPR007842">
    <property type="entry name" value="HEPN_dom"/>
</dbReference>
<organism evidence="3 4">
    <name type="scientific">Marinilabilia rubra</name>
    <dbReference type="NCBI Taxonomy" id="2162893"/>
    <lineage>
        <taxon>Bacteria</taxon>
        <taxon>Pseudomonadati</taxon>
        <taxon>Bacteroidota</taxon>
        <taxon>Bacteroidia</taxon>
        <taxon>Marinilabiliales</taxon>
        <taxon>Marinilabiliaceae</taxon>
        <taxon>Marinilabilia</taxon>
    </lineage>
</organism>
<keyword evidence="4" id="KW-1185">Reference proteome</keyword>
<comment type="caution">
    <text evidence="3">The sequence shown here is derived from an EMBL/GenBank/DDBJ whole genome shotgun (WGS) entry which is preliminary data.</text>
</comment>
<dbReference type="AlphaFoldDB" id="A0A2U2B4K8"/>
<evidence type="ECO:0000259" key="2">
    <source>
        <dbReference type="Pfam" id="PF05168"/>
    </source>
</evidence>
<protein>
    <submittedName>
        <fullName evidence="3">Antitoxin</fullName>
    </submittedName>
</protein>
<evidence type="ECO:0000313" key="4">
    <source>
        <dbReference type="Proteomes" id="UP000244956"/>
    </source>
</evidence>
<proteinExistence type="inferred from homology"/>
<dbReference type="Pfam" id="PF05168">
    <property type="entry name" value="HEPN"/>
    <property type="match status" value="1"/>
</dbReference>